<evidence type="ECO:0000256" key="2">
    <source>
        <dbReference type="ARBA" id="ARBA00022691"/>
    </source>
</evidence>
<sequence length="626" mass="70498">MGTTATVNAAKRRIYVSAFSRSAYLPAVWGALRSYADTQPDLVEAYTFEQPFFLPEQAKDPVSLMEDPAVFAMSCYLWNFNKNMAACRAVKERFPDAVTVVGGPHVPDNATEFLEKHPYIDFAIHKEGEAPFSELLRALLQDEPDFCAVPSLSYRDRDGKVRRNPLGGQLPRDIEVPSPWLTGLMEPSFEAARAAGYQPTVLWETNRGCPYSCTFCDWGSANQSKIRKFDEDRLHAEIDYFTEQNVSAILCADANFGILPRDVGLAEHLVRNKRESGFPGKFVTSYAKNANDRIVQISSMFALSGMSNGTILAMQSGTQDVLEQVKRSNMPAKNYEKLAAAFRERGVEAYTEVIVGLPNETPETFARGLCRMLEMGIHDDIMIYECVLLPNAEMGSAAHREKYQLDTITRTYLPDDVEEVEVVVGHSTMSRADWVRMYLFGAVLQALHNRGITRRLATYLHTEGILGYEDFYRSLSDAALADPSTVLGAAVDRARALLWEYIESPTVPNEGKVASQPDMMERLARWVPDKESWLIYEWCWAYVQNELDRFYGELRGHLEAAGVKIDDRIEELLRYQRASVFTVAEAGTTRVELFSHDWAGYFRAPAEGLRPGVHVTSFEPPAARMR</sequence>
<dbReference type="GO" id="GO:0051539">
    <property type="term" value="F:4 iron, 4 sulfur cluster binding"/>
    <property type="evidence" value="ECO:0007669"/>
    <property type="project" value="UniProtKB-KW"/>
</dbReference>
<keyword evidence="2" id="KW-0949">S-adenosyl-L-methionine</keyword>
<protein>
    <submittedName>
        <fullName evidence="8">Uncharacterized protein</fullName>
    </submittedName>
</protein>
<accession>A0A1E5P009</accession>
<dbReference type="EMBL" id="MEHK01000002">
    <property type="protein sequence ID" value="OEJ22392.1"/>
    <property type="molecule type" value="Genomic_DNA"/>
</dbReference>
<dbReference type="STRING" id="36818.BGK67_33110"/>
<dbReference type="GO" id="GO:0046872">
    <property type="term" value="F:metal ion binding"/>
    <property type="evidence" value="ECO:0007669"/>
    <property type="project" value="UniProtKB-KW"/>
</dbReference>
<dbReference type="Proteomes" id="UP000095705">
    <property type="component" value="Unassembled WGS sequence"/>
</dbReference>
<dbReference type="RefSeq" id="WP_069924442.1">
    <property type="nucleotide sequence ID" value="NZ_MEHK01000002.1"/>
</dbReference>
<evidence type="ECO:0000259" key="7">
    <source>
        <dbReference type="PROSITE" id="PS51918"/>
    </source>
</evidence>
<dbReference type="SFLD" id="SFLDS00029">
    <property type="entry name" value="Radical_SAM"/>
    <property type="match status" value="1"/>
</dbReference>
<dbReference type="PANTHER" id="PTHR43409:SF16">
    <property type="entry name" value="SLR0320 PROTEIN"/>
    <property type="match status" value="1"/>
</dbReference>
<dbReference type="GO" id="GO:0031419">
    <property type="term" value="F:cobalamin binding"/>
    <property type="evidence" value="ECO:0007669"/>
    <property type="project" value="InterPro"/>
</dbReference>
<dbReference type="InterPro" id="IPR023404">
    <property type="entry name" value="rSAM_horseshoe"/>
</dbReference>
<evidence type="ECO:0000313" key="9">
    <source>
        <dbReference type="Proteomes" id="UP000095705"/>
    </source>
</evidence>
<dbReference type="SUPFAM" id="SSF102114">
    <property type="entry name" value="Radical SAM enzymes"/>
    <property type="match status" value="1"/>
</dbReference>
<dbReference type="SFLD" id="SFLDG01082">
    <property type="entry name" value="B12-binding_domain_containing"/>
    <property type="match status" value="1"/>
</dbReference>
<evidence type="ECO:0000256" key="4">
    <source>
        <dbReference type="ARBA" id="ARBA00023004"/>
    </source>
</evidence>
<evidence type="ECO:0000259" key="6">
    <source>
        <dbReference type="PROSITE" id="PS51332"/>
    </source>
</evidence>
<dbReference type="InterPro" id="IPR034466">
    <property type="entry name" value="Methyltransferase_Class_B"/>
</dbReference>
<dbReference type="PROSITE" id="PS51332">
    <property type="entry name" value="B12_BINDING"/>
    <property type="match status" value="1"/>
</dbReference>
<dbReference type="OrthoDB" id="5298546at2"/>
<keyword evidence="5" id="KW-0411">Iron-sulfur</keyword>
<dbReference type="CDD" id="cd01335">
    <property type="entry name" value="Radical_SAM"/>
    <property type="match status" value="1"/>
</dbReference>
<dbReference type="InterPro" id="IPR007197">
    <property type="entry name" value="rSAM"/>
</dbReference>
<dbReference type="GO" id="GO:0003824">
    <property type="term" value="F:catalytic activity"/>
    <property type="evidence" value="ECO:0007669"/>
    <property type="project" value="InterPro"/>
</dbReference>
<dbReference type="InterPro" id="IPR051198">
    <property type="entry name" value="BchE-like"/>
</dbReference>
<dbReference type="PROSITE" id="PS51918">
    <property type="entry name" value="RADICAL_SAM"/>
    <property type="match status" value="1"/>
</dbReference>
<dbReference type="Gene3D" id="3.80.30.20">
    <property type="entry name" value="tm_1862 like domain"/>
    <property type="match status" value="1"/>
</dbReference>
<dbReference type="Gene3D" id="3.40.50.280">
    <property type="entry name" value="Cobalamin-binding domain"/>
    <property type="match status" value="1"/>
</dbReference>
<dbReference type="InterPro" id="IPR006158">
    <property type="entry name" value="Cobalamin-bd"/>
</dbReference>
<feature type="domain" description="Radical SAM core" evidence="7">
    <location>
        <begin position="195"/>
        <end position="430"/>
    </location>
</feature>
<organism evidence="8 9">
    <name type="scientific">Streptomyces subrutilus</name>
    <dbReference type="NCBI Taxonomy" id="36818"/>
    <lineage>
        <taxon>Bacteria</taxon>
        <taxon>Bacillati</taxon>
        <taxon>Actinomycetota</taxon>
        <taxon>Actinomycetes</taxon>
        <taxon>Kitasatosporales</taxon>
        <taxon>Streptomycetaceae</taxon>
        <taxon>Streptomyces</taxon>
    </lineage>
</organism>
<dbReference type="SMART" id="SM00729">
    <property type="entry name" value="Elp3"/>
    <property type="match status" value="1"/>
</dbReference>
<dbReference type="GO" id="GO:0005829">
    <property type="term" value="C:cytosol"/>
    <property type="evidence" value="ECO:0007669"/>
    <property type="project" value="TreeGrafter"/>
</dbReference>
<name>A0A1E5P009_9ACTN</name>
<evidence type="ECO:0000256" key="5">
    <source>
        <dbReference type="ARBA" id="ARBA00023014"/>
    </source>
</evidence>
<comment type="cofactor">
    <cofactor evidence="1">
        <name>[4Fe-4S] cluster</name>
        <dbReference type="ChEBI" id="CHEBI:49883"/>
    </cofactor>
</comment>
<gene>
    <name evidence="8" type="ORF">BGK67_33110</name>
</gene>
<dbReference type="InterPro" id="IPR006638">
    <property type="entry name" value="Elp3/MiaA/NifB-like_rSAM"/>
</dbReference>
<dbReference type="SFLD" id="SFLDG01123">
    <property type="entry name" value="methyltransferase_(Class_B)"/>
    <property type="match status" value="1"/>
</dbReference>
<dbReference type="Pfam" id="PF04055">
    <property type="entry name" value="Radical_SAM"/>
    <property type="match status" value="1"/>
</dbReference>
<dbReference type="PANTHER" id="PTHR43409">
    <property type="entry name" value="ANAEROBIC MAGNESIUM-PROTOPORPHYRIN IX MONOMETHYL ESTER CYCLASE-RELATED"/>
    <property type="match status" value="1"/>
</dbReference>
<keyword evidence="9" id="KW-1185">Reference proteome</keyword>
<dbReference type="AlphaFoldDB" id="A0A1E5P009"/>
<keyword evidence="4" id="KW-0408">Iron</keyword>
<proteinExistence type="predicted"/>
<reference evidence="8 9" key="1">
    <citation type="submission" date="2016-08" db="EMBL/GenBank/DDBJ databases">
        <title>The complete genome of Streptomyces subrutilus 10-1-1.</title>
        <authorList>
            <person name="Chen X."/>
        </authorList>
    </citation>
    <scope>NUCLEOTIDE SEQUENCE [LARGE SCALE GENOMIC DNA]</scope>
    <source>
        <strain evidence="8 9">10-1-1</strain>
    </source>
</reference>
<evidence type="ECO:0000256" key="1">
    <source>
        <dbReference type="ARBA" id="ARBA00001966"/>
    </source>
</evidence>
<evidence type="ECO:0000256" key="3">
    <source>
        <dbReference type="ARBA" id="ARBA00022723"/>
    </source>
</evidence>
<keyword evidence="3" id="KW-0479">Metal-binding</keyword>
<feature type="domain" description="B12-binding" evidence="6">
    <location>
        <begin position="11"/>
        <end position="146"/>
    </location>
</feature>
<evidence type="ECO:0000313" key="8">
    <source>
        <dbReference type="EMBL" id="OEJ22392.1"/>
    </source>
</evidence>
<comment type="caution">
    <text evidence="8">The sequence shown here is derived from an EMBL/GenBank/DDBJ whole genome shotgun (WGS) entry which is preliminary data.</text>
</comment>
<dbReference type="InterPro" id="IPR058240">
    <property type="entry name" value="rSAM_sf"/>
</dbReference>
<dbReference type="Pfam" id="PF02310">
    <property type="entry name" value="B12-binding"/>
    <property type="match status" value="1"/>
</dbReference>